<sequence length="189" mass="21569">MKICNPQIIALIGVASPIVFGGIGFAVRHYLYERENIKVVFEAELTKHPECLKKEFNPHDHYINCRLRLYNLGKKAAHITSITGTGITNNRPKMRVDFYGDDPWEREINQEFNKGEDTSFITEGRSVEEEIASILDTCNGVLQPNSSPMEITWGIEHKGREKIKKQLCVNIYTAENEGGFSIYTDLQNF</sequence>
<comment type="caution">
    <text evidence="2">The sequence shown here is derived from an EMBL/GenBank/DDBJ whole genome shotgun (WGS) entry which is preliminary data.</text>
</comment>
<dbReference type="AlphaFoldDB" id="A0A918S156"/>
<keyword evidence="1" id="KW-0812">Transmembrane</keyword>
<reference evidence="2" key="1">
    <citation type="journal article" date="2014" name="Int. J. Syst. Evol. Microbiol.">
        <title>Complete genome sequence of Corynebacterium casei LMG S-19264T (=DSM 44701T), isolated from a smear-ripened cheese.</title>
        <authorList>
            <consortium name="US DOE Joint Genome Institute (JGI-PGF)"/>
            <person name="Walter F."/>
            <person name="Albersmeier A."/>
            <person name="Kalinowski J."/>
            <person name="Ruckert C."/>
        </authorList>
    </citation>
    <scope>NUCLEOTIDE SEQUENCE</scope>
    <source>
        <strain evidence="2">KCTC 12711</strain>
    </source>
</reference>
<dbReference type="RefSeq" id="WP_189402591.1">
    <property type="nucleotide sequence ID" value="NZ_BMXA01000007.1"/>
</dbReference>
<proteinExistence type="predicted"/>
<organism evidence="2 3">
    <name type="scientific">Arenicella chitinivorans</name>
    <dbReference type="NCBI Taxonomy" id="1329800"/>
    <lineage>
        <taxon>Bacteria</taxon>
        <taxon>Pseudomonadati</taxon>
        <taxon>Pseudomonadota</taxon>
        <taxon>Gammaproteobacteria</taxon>
        <taxon>Arenicellales</taxon>
        <taxon>Arenicellaceae</taxon>
        <taxon>Arenicella</taxon>
    </lineage>
</organism>
<protein>
    <submittedName>
        <fullName evidence="2">Uncharacterized protein</fullName>
    </submittedName>
</protein>
<gene>
    <name evidence="2" type="ORF">GCM10008090_30660</name>
</gene>
<evidence type="ECO:0000313" key="3">
    <source>
        <dbReference type="Proteomes" id="UP000614811"/>
    </source>
</evidence>
<feature type="transmembrane region" description="Helical" evidence="1">
    <location>
        <begin position="6"/>
        <end position="27"/>
    </location>
</feature>
<evidence type="ECO:0000256" key="1">
    <source>
        <dbReference type="SAM" id="Phobius"/>
    </source>
</evidence>
<keyword evidence="1" id="KW-1133">Transmembrane helix</keyword>
<keyword evidence="3" id="KW-1185">Reference proteome</keyword>
<accession>A0A918S156</accession>
<keyword evidence="1" id="KW-0472">Membrane</keyword>
<dbReference type="EMBL" id="BMXA01000007">
    <property type="protein sequence ID" value="GHA18883.1"/>
    <property type="molecule type" value="Genomic_DNA"/>
</dbReference>
<dbReference type="Proteomes" id="UP000614811">
    <property type="component" value="Unassembled WGS sequence"/>
</dbReference>
<reference evidence="2" key="2">
    <citation type="submission" date="2020-09" db="EMBL/GenBank/DDBJ databases">
        <authorList>
            <person name="Sun Q."/>
            <person name="Kim S."/>
        </authorList>
    </citation>
    <scope>NUCLEOTIDE SEQUENCE</scope>
    <source>
        <strain evidence="2">KCTC 12711</strain>
    </source>
</reference>
<evidence type="ECO:0000313" key="2">
    <source>
        <dbReference type="EMBL" id="GHA18883.1"/>
    </source>
</evidence>
<name>A0A918S156_9GAMM</name>